<evidence type="ECO:0000256" key="5">
    <source>
        <dbReference type="ARBA" id="ARBA00022989"/>
    </source>
</evidence>
<dbReference type="RefSeq" id="WP_111630832.1">
    <property type="nucleotide sequence ID" value="NZ_QLMC01000007.1"/>
</dbReference>
<dbReference type="EMBL" id="QLMC01000007">
    <property type="protein sequence ID" value="RAJ92480.1"/>
    <property type="molecule type" value="Genomic_DNA"/>
</dbReference>
<dbReference type="Pfam" id="PF21349">
    <property type="entry name" value="RUBY_RBDX"/>
    <property type="match status" value="1"/>
</dbReference>
<feature type="transmembrane region" description="Helical" evidence="7">
    <location>
        <begin position="53"/>
        <end position="72"/>
    </location>
</feature>
<dbReference type="Proteomes" id="UP000248790">
    <property type="component" value="Unassembled WGS sequence"/>
</dbReference>
<feature type="domain" description="Rubrerythrin rubredoxin-like" evidence="9">
    <location>
        <begin position="200"/>
        <end position="223"/>
    </location>
</feature>
<dbReference type="InterPro" id="IPR048574">
    <property type="entry name" value="RUBY_RBDX"/>
</dbReference>
<gene>
    <name evidence="10" type="ORF">LX87_04810</name>
</gene>
<dbReference type="Pfam" id="PF04239">
    <property type="entry name" value="DUF421"/>
    <property type="match status" value="1"/>
</dbReference>
<dbReference type="PANTHER" id="PTHR34582">
    <property type="entry name" value="UPF0702 TRANSMEMBRANE PROTEIN YCAP"/>
    <property type="match status" value="1"/>
</dbReference>
<evidence type="ECO:0000256" key="7">
    <source>
        <dbReference type="SAM" id="Phobius"/>
    </source>
</evidence>
<sequence length="229" mass="25745">MKKEEIFLNDWERILIGNAPAEFLLEVFIRTTLIYILLLVILRLLGKRMNGQLTNLEMAVMLTLGAIVSPAMQLPDRGLLSGVLALLCALTFLRVTNLWGFRSNKAEQVIQGTETMLVKDGIIQLHTMAKNRLSHQQVFAALRNKNVYNLSKVKRLYLEAYGMFSIYEDEQDRPGLSIFPPNDPEIQTIHQHPAESSVACNNCGYTVRTNEAPGTCPNCKAKQWVGAVI</sequence>
<keyword evidence="3" id="KW-1003">Cell membrane</keyword>
<keyword evidence="6 7" id="KW-0472">Membrane</keyword>
<dbReference type="InterPro" id="IPR023090">
    <property type="entry name" value="UPF0702_alpha/beta_dom_sf"/>
</dbReference>
<comment type="subcellular location">
    <subcellularLocation>
        <location evidence="1">Cell membrane</location>
        <topology evidence="1">Multi-pass membrane protein</topology>
    </subcellularLocation>
</comment>
<keyword evidence="11" id="KW-1185">Reference proteome</keyword>
<dbReference type="PANTHER" id="PTHR34582:SF6">
    <property type="entry name" value="UPF0702 TRANSMEMBRANE PROTEIN YCAP"/>
    <property type="match status" value="1"/>
</dbReference>
<dbReference type="OrthoDB" id="6538282at2"/>
<name>A0A327WMI2_LARAB</name>
<organism evidence="10 11">
    <name type="scientific">Larkinella arboricola</name>
    <dbReference type="NCBI Taxonomy" id="643671"/>
    <lineage>
        <taxon>Bacteria</taxon>
        <taxon>Pseudomonadati</taxon>
        <taxon>Bacteroidota</taxon>
        <taxon>Cytophagia</taxon>
        <taxon>Cytophagales</taxon>
        <taxon>Spirosomataceae</taxon>
        <taxon>Larkinella</taxon>
    </lineage>
</organism>
<keyword evidence="5 7" id="KW-1133">Transmembrane helix</keyword>
<dbReference type="Gene3D" id="3.30.240.20">
    <property type="entry name" value="bsu07140 like domains"/>
    <property type="match status" value="1"/>
</dbReference>
<reference evidence="10 11" key="1">
    <citation type="submission" date="2018-06" db="EMBL/GenBank/DDBJ databases">
        <title>Genomic Encyclopedia of Archaeal and Bacterial Type Strains, Phase II (KMG-II): from individual species to whole genera.</title>
        <authorList>
            <person name="Goeker M."/>
        </authorList>
    </citation>
    <scope>NUCLEOTIDE SEQUENCE [LARGE SCALE GENOMIC DNA]</scope>
    <source>
        <strain evidence="10 11">DSM 21851</strain>
    </source>
</reference>
<dbReference type="SUPFAM" id="SSF57802">
    <property type="entry name" value="Rubredoxin-like"/>
    <property type="match status" value="1"/>
</dbReference>
<feature type="transmembrane region" description="Helical" evidence="7">
    <location>
        <begin position="78"/>
        <end position="95"/>
    </location>
</feature>
<protein>
    <submittedName>
        <fullName evidence="10">Uncharacterized protein DUF421</fullName>
    </submittedName>
</protein>
<dbReference type="AlphaFoldDB" id="A0A327WMI2"/>
<evidence type="ECO:0000256" key="3">
    <source>
        <dbReference type="ARBA" id="ARBA00022475"/>
    </source>
</evidence>
<dbReference type="GO" id="GO:0005886">
    <property type="term" value="C:plasma membrane"/>
    <property type="evidence" value="ECO:0007669"/>
    <property type="project" value="UniProtKB-SubCell"/>
</dbReference>
<comment type="similarity">
    <text evidence="2">Belongs to the UPF0702 family.</text>
</comment>
<dbReference type="InterPro" id="IPR007353">
    <property type="entry name" value="DUF421"/>
</dbReference>
<keyword evidence="4 7" id="KW-0812">Transmembrane</keyword>
<feature type="transmembrane region" description="Helical" evidence="7">
    <location>
        <begin position="27"/>
        <end position="46"/>
    </location>
</feature>
<evidence type="ECO:0000256" key="1">
    <source>
        <dbReference type="ARBA" id="ARBA00004651"/>
    </source>
</evidence>
<feature type="domain" description="YetF C-terminal" evidence="8">
    <location>
        <begin position="103"/>
        <end position="172"/>
    </location>
</feature>
<evidence type="ECO:0000256" key="4">
    <source>
        <dbReference type="ARBA" id="ARBA00022692"/>
    </source>
</evidence>
<evidence type="ECO:0000256" key="6">
    <source>
        <dbReference type="ARBA" id="ARBA00023136"/>
    </source>
</evidence>
<accession>A0A327WMI2</accession>
<evidence type="ECO:0000259" key="9">
    <source>
        <dbReference type="Pfam" id="PF21349"/>
    </source>
</evidence>
<proteinExistence type="inferred from homology"/>
<evidence type="ECO:0000313" key="11">
    <source>
        <dbReference type="Proteomes" id="UP000248790"/>
    </source>
</evidence>
<comment type="caution">
    <text evidence="10">The sequence shown here is derived from an EMBL/GenBank/DDBJ whole genome shotgun (WGS) entry which is preliminary data.</text>
</comment>
<evidence type="ECO:0000256" key="2">
    <source>
        <dbReference type="ARBA" id="ARBA00006448"/>
    </source>
</evidence>
<evidence type="ECO:0000259" key="8">
    <source>
        <dbReference type="Pfam" id="PF04239"/>
    </source>
</evidence>
<evidence type="ECO:0000313" key="10">
    <source>
        <dbReference type="EMBL" id="RAJ92480.1"/>
    </source>
</evidence>
<dbReference type="Gene3D" id="2.20.28.10">
    <property type="match status" value="1"/>
</dbReference>